<sequence length="516" mass="57911">MLESPRSYVEVLSPELWEEIILRLEESYGAVMLSQACRYLQTILATKEIWVKILRNMCLKHHLFAPSYPVETMSVVEIKRAATGPQLWSKLIQSHTSASSGPVEPLEPRTSVILEPSPRAVSDMQSFVPGGRFLVRADAVAAGGAIMISLWDLGAPGRKPLCPAVLYAEAVFPIGLPWAERHGMDVWTKGEELRVAIVVMNRGVCAMRVLRILPNVQGSGWELAAEARIELVIDFGSRPMDVLLHGSRLLLRHGHGDNLVVWDFEKDRFVVIVVERVPVEKVVLTGDMLIILRPDGVHMWNLNRRIQESTTQLADFASDYPPVKREAIWDPDFSVSNPPPDGRADLVRQIYPSLVSRGLPFTFDEMRNSVHPHLATAVVVRRFTVALPKKATSIDALDVKLQATFILPWYDSMPMTRPTQDFEFGFFSSSIVRLNLGHTHDRDDGKIARYYVYSVDDRHAKGIVEGKLPEQALLTPMGEVWKHGLKVDMVCPASGRAIFVGRQGRSYGSSLLDYFW</sequence>
<name>A0A8H5FG23_9AGAR</name>
<organism evidence="1 2">
    <name type="scientific">Ephemerocybe angulata</name>
    <dbReference type="NCBI Taxonomy" id="980116"/>
    <lineage>
        <taxon>Eukaryota</taxon>
        <taxon>Fungi</taxon>
        <taxon>Dikarya</taxon>
        <taxon>Basidiomycota</taxon>
        <taxon>Agaricomycotina</taxon>
        <taxon>Agaricomycetes</taxon>
        <taxon>Agaricomycetidae</taxon>
        <taxon>Agaricales</taxon>
        <taxon>Agaricineae</taxon>
        <taxon>Psathyrellaceae</taxon>
        <taxon>Ephemerocybe</taxon>
    </lineage>
</organism>
<reference evidence="1 2" key="1">
    <citation type="journal article" date="2020" name="ISME J.">
        <title>Uncovering the hidden diversity of litter-decomposition mechanisms in mushroom-forming fungi.</title>
        <authorList>
            <person name="Floudas D."/>
            <person name="Bentzer J."/>
            <person name="Ahren D."/>
            <person name="Johansson T."/>
            <person name="Persson P."/>
            <person name="Tunlid A."/>
        </authorList>
    </citation>
    <scope>NUCLEOTIDE SEQUENCE [LARGE SCALE GENOMIC DNA]</scope>
    <source>
        <strain evidence="1 2">CBS 175.51</strain>
    </source>
</reference>
<dbReference type="AlphaFoldDB" id="A0A8H5FG23"/>
<evidence type="ECO:0008006" key="3">
    <source>
        <dbReference type="Google" id="ProtNLM"/>
    </source>
</evidence>
<dbReference type="EMBL" id="JAACJK010000061">
    <property type="protein sequence ID" value="KAF5335471.1"/>
    <property type="molecule type" value="Genomic_DNA"/>
</dbReference>
<comment type="caution">
    <text evidence="1">The sequence shown here is derived from an EMBL/GenBank/DDBJ whole genome shotgun (WGS) entry which is preliminary data.</text>
</comment>
<dbReference type="InterPro" id="IPR036047">
    <property type="entry name" value="F-box-like_dom_sf"/>
</dbReference>
<evidence type="ECO:0000313" key="2">
    <source>
        <dbReference type="Proteomes" id="UP000541558"/>
    </source>
</evidence>
<protein>
    <recommendedName>
        <fullName evidence="3">F-box domain-containing protein</fullName>
    </recommendedName>
</protein>
<gene>
    <name evidence="1" type="ORF">D9611_012172</name>
</gene>
<accession>A0A8H5FG23</accession>
<dbReference type="Proteomes" id="UP000541558">
    <property type="component" value="Unassembled WGS sequence"/>
</dbReference>
<keyword evidence="2" id="KW-1185">Reference proteome</keyword>
<dbReference type="SUPFAM" id="SSF81383">
    <property type="entry name" value="F-box domain"/>
    <property type="match status" value="1"/>
</dbReference>
<proteinExistence type="predicted"/>
<dbReference type="OrthoDB" id="2688364at2759"/>
<evidence type="ECO:0000313" key="1">
    <source>
        <dbReference type="EMBL" id="KAF5335471.1"/>
    </source>
</evidence>